<dbReference type="GO" id="GO:0031176">
    <property type="term" value="F:endo-1,4-beta-xylanase activity"/>
    <property type="evidence" value="ECO:0007669"/>
    <property type="project" value="UniProtKB-EC"/>
</dbReference>
<dbReference type="InterPro" id="IPR017853">
    <property type="entry name" value="GH"/>
</dbReference>
<sequence length="347" mass="37707">MSVARGLGIGAAVLVILLFVGYLLRGGSDAEPLPGAPLREVAKQRGIEIGTAVRGDVQKRNRAYRQIIAAQFSTVTPENEMKWYAIEPERGEYSFGPADAIVKQAREARQKVRGHTLVWHAQLPEWVKALGPSELRQATREHIRSVMAEYKADVGVWDVVNEPISDDGGLRQSVFMRRLGEGFIADAFRTARTADPDAKLYLNEIGAEGINAKSNRLYEIVRGLKAQGVPIDGVGFQTHANLDGLAADFVANMQRFKALGLDIAITEADVGVPLPADADKLQAQARIYEQIVRSCLTVDCRSLTLWGFTDGRSWISETQAGMGAATLLDEALKPKPAFGAVQGALAK</sequence>
<feature type="domain" description="GH10" evidence="10">
    <location>
        <begin position="32"/>
        <end position="344"/>
    </location>
</feature>
<protein>
    <recommendedName>
        <fullName evidence="9">Beta-xylanase</fullName>
        <ecNumber evidence="9">3.2.1.8</ecNumber>
    </recommendedName>
</protein>
<keyword evidence="3" id="KW-0858">Xylan degradation</keyword>
<evidence type="ECO:0000256" key="5">
    <source>
        <dbReference type="ARBA" id="ARBA00022801"/>
    </source>
</evidence>
<evidence type="ECO:0000256" key="4">
    <source>
        <dbReference type="ARBA" id="ARBA00022729"/>
    </source>
</evidence>
<dbReference type="PANTHER" id="PTHR31490:SF88">
    <property type="entry name" value="BETA-XYLANASE"/>
    <property type="match status" value="1"/>
</dbReference>
<evidence type="ECO:0000256" key="6">
    <source>
        <dbReference type="ARBA" id="ARBA00023277"/>
    </source>
</evidence>
<dbReference type="InterPro" id="IPR001000">
    <property type="entry name" value="GH10_dom"/>
</dbReference>
<dbReference type="Gene3D" id="3.20.20.80">
    <property type="entry name" value="Glycosidases"/>
    <property type="match status" value="1"/>
</dbReference>
<dbReference type="SMART" id="SM00633">
    <property type="entry name" value="Glyco_10"/>
    <property type="match status" value="1"/>
</dbReference>
<evidence type="ECO:0000256" key="1">
    <source>
        <dbReference type="ARBA" id="ARBA00000681"/>
    </source>
</evidence>
<keyword evidence="6 9" id="KW-0119">Carbohydrate metabolism</keyword>
<evidence type="ECO:0000256" key="7">
    <source>
        <dbReference type="ARBA" id="ARBA00023295"/>
    </source>
</evidence>
<dbReference type="PANTHER" id="PTHR31490">
    <property type="entry name" value="GLYCOSYL HYDROLASE"/>
    <property type="match status" value="1"/>
</dbReference>
<evidence type="ECO:0000259" key="10">
    <source>
        <dbReference type="PROSITE" id="PS51760"/>
    </source>
</evidence>
<evidence type="ECO:0000256" key="9">
    <source>
        <dbReference type="RuleBase" id="RU361174"/>
    </source>
</evidence>
<dbReference type="EC" id="3.2.1.8" evidence="9"/>
<keyword evidence="7 9" id="KW-0326">Glycosidase</keyword>
<dbReference type="PROSITE" id="PS51760">
    <property type="entry name" value="GH10_2"/>
    <property type="match status" value="1"/>
</dbReference>
<evidence type="ECO:0000313" key="11">
    <source>
        <dbReference type="EMBL" id="CAA9533245.1"/>
    </source>
</evidence>
<dbReference type="AlphaFoldDB" id="A0A6J4TX28"/>
<keyword evidence="5 9" id="KW-0378">Hydrolase</keyword>
<reference evidence="11" key="1">
    <citation type="submission" date="2020-02" db="EMBL/GenBank/DDBJ databases">
        <authorList>
            <person name="Meier V. D."/>
        </authorList>
    </citation>
    <scope>NUCLEOTIDE SEQUENCE</scope>
    <source>
        <strain evidence="11">AVDCRST_MAG67</strain>
    </source>
</reference>
<evidence type="ECO:0000256" key="8">
    <source>
        <dbReference type="ARBA" id="ARBA00023326"/>
    </source>
</evidence>
<name>A0A6J4TX28_9ACTN</name>
<comment type="similarity">
    <text evidence="2 9">Belongs to the glycosyl hydrolase 10 (cellulase F) family.</text>
</comment>
<proteinExistence type="inferred from homology"/>
<gene>
    <name evidence="11" type="ORF">AVDCRST_MAG67-4443</name>
</gene>
<keyword evidence="4" id="KW-0732">Signal</keyword>
<dbReference type="PRINTS" id="PR00134">
    <property type="entry name" value="GLHYDRLASE10"/>
</dbReference>
<comment type="catalytic activity">
    <reaction evidence="1 9">
        <text>Endohydrolysis of (1-&gt;4)-beta-D-xylosidic linkages in xylans.</text>
        <dbReference type="EC" id="3.2.1.8"/>
    </reaction>
</comment>
<evidence type="ECO:0000256" key="2">
    <source>
        <dbReference type="ARBA" id="ARBA00007495"/>
    </source>
</evidence>
<accession>A0A6J4TX28</accession>
<organism evidence="11">
    <name type="scientific">uncultured Solirubrobacteraceae bacterium</name>
    <dbReference type="NCBI Taxonomy" id="1162706"/>
    <lineage>
        <taxon>Bacteria</taxon>
        <taxon>Bacillati</taxon>
        <taxon>Actinomycetota</taxon>
        <taxon>Thermoleophilia</taxon>
        <taxon>Solirubrobacterales</taxon>
        <taxon>Solirubrobacteraceae</taxon>
        <taxon>environmental samples</taxon>
    </lineage>
</organism>
<keyword evidence="8 9" id="KW-0624">Polysaccharide degradation</keyword>
<evidence type="ECO:0000256" key="3">
    <source>
        <dbReference type="ARBA" id="ARBA00022651"/>
    </source>
</evidence>
<dbReference type="SUPFAM" id="SSF51445">
    <property type="entry name" value="(Trans)glycosidases"/>
    <property type="match status" value="1"/>
</dbReference>
<dbReference type="GO" id="GO:0045493">
    <property type="term" value="P:xylan catabolic process"/>
    <property type="evidence" value="ECO:0007669"/>
    <property type="project" value="UniProtKB-KW"/>
</dbReference>
<dbReference type="Pfam" id="PF00331">
    <property type="entry name" value="Glyco_hydro_10"/>
    <property type="match status" value="1"/>
</dbReference>
<dbReference type="InterPro" id="IPR044846">
    <property type="entry name" value="GH10"/>
</dbReference>
<dbReference type="EMBL" id="CADCVQ010000177">
    <property type="protein sequence ID" value="CAA9533245.1"/>
    <property type="molecule type" value="Genomic_DNA"/>
</dbReference>